<dbReference type="Pfam" id="PF07963">
    <property type="entry name" value="N_methyl"/>
    <property type="match status" value="1"/>
</dbReference>
<dbReference type="AlphaFoldDB" id="A0A6N7C3C6"/>
<dbReference type="InterPro" id="IPR012902">
    <property type="entry name" value="N_methyl_site"/>
</dbReference>
<keyword evidence="1" id="KW-0472">Membrane</keyword>
<proteinExistence type="predicted"/>
<evidence type="ECO:0000256" key="1">
    <source>
        <dbReference type="SAM" id="Phobius"/>
    </source>
</evidence>
<organism evidence="3 4">
    <name type="scientific">Psychrobacter nivimaris</name>
    <dbReference type="NCBI Taxonomy" id="281738"/>
    <lineage>
        <taxon>Bacteria</taxon>
        <taxon>Pseudomonadati</taxon>
        <taxon>Pseudomonadota</taxon>
        <taxon>Gammaproteobacteria</taxon>
        <taxon>Moraxellales</taxon>
        <taxon>Moraxellaceae</taxon>
        <taxon>Psychrobacter</taxon>
    </lineage>
</organism>
<comment type="caution">
    <text evidence="3">The sequence shown here is derived from an EMBL/GenBank/DDBJ whole genome shotgun (WGS) entry which is preliminary data.</text>
</comment>
<dbReference type="NCBIfam" id="TIGR02523">
    <property type="entry name" value="type_IV_pilV"/>
    <property type="match status" value="1"/>
</dbReference>
<dbReference type="InterPro" id="IPR054402">
    <property type="entry name" value="Tt1218-like_dom"/>
</dbReference>
<dbReference type="RefSeq" id="WP_160021080.1">
    <property type="nucleotide sequence ID" value="NZ_VZIZ01000006.1"/>
</dbReference>
<dbReference type="Proteomes" id="UP000471465">
    <property type="component" value="Unassembled WGS sequence"/>
</dbReference>
<evidence type="ECO:0000313" key="3">
    <source>
        <dbReference type="EMBL" id="KAF0569771.1"/>
    </source>
</evidence>
<feature type="domain" description="Type IV pilin Tt1218-like" evidence="2">
    <location>
        <begin position="31"/>
        <end position="101"/>
    </location>
</feature>
<sequence length="166" mass="17953">MKAKSTQEGVGLIEVMVAILLLSVAVLGFSALQLRTISATDESLLRTQALSVIRGLAENMRANSQQIDTYQQTINDATKTVESCTECTAEQIAINESKAAFEQLNDYGISVKMVICPGTADFSQVKCVIAAWRDTKPLMDDSDNDACANENGIYNSGSNCIIVETY</sequence>
<protein>
    <submittedName>
        <fullName evidence="3">Type IV fimbrial biogenesis protein PilV</fullName>
    </submittedName>
</protein>
<evidence type="ECO:0000259" key="2">
    <source>
        <dbReference type="Pfam" id="PF22150"/>
    </source>
</evidence>
<dbReference type="EMBL" id="VZIZ01000006">
    <property type="protein sequence ID" value="KAF0569771.1"/>
    <property type="molecule type" value="Genomic_DNA"/>
</dbReference>
<gene>
    <name evidence="3" type="ORF">FQV37_2396</name>
</gene>
<evidence type="ECO:0000313" key="4">
    <source>
        <dbReference type="Proteomes" id="UP000471465"/>
    </source>
</evidence>
<dbReference type="Pfam" id="PF22150">
    <property type="entry name" value="Tt1218-like"/>
    <property type="match status" value="1"/>
</dbReference>
<accession>A0A6N7C3C6</accession>
<name>A0A6N7C3C6_9GAMM</name>
<keyword evidence="4" id="KW-1185">Reference proteome</keyword>
<dbReference type="InterPro" id="IPR013362">
    <property type="entry name" value="Pilus_4_PilV"/>
</dbReference>
<keyword evidence="1" id="KW-0812">Transmembrane</keyword>
<feature type="transmembrane region" description="Helical" evidence="1">
    <location>
        <begin position="12"/>
        <end position="32"/>
    </location>
</feature>
<reference evidence="3 4" key="1">
    <citation type="submission" date="2019-09" db="EMBL/GenBank/DDBJ databases">
        <title>Draft genome sequence of Psychrobacter nivimaris LAMA 639, in search for biotechnological relevant genes.</title>
        <authorList>
            <person name="Lima A.O.S."/>
            <person name="Staloch B.E.K."/>
            <person name="Freitas R.C."/>
            <person name="Niero H."/>
            <person name="Silva M.A.C."/>
        </authorList>
    </citation>
    <scope>NUCLEOTIDE SEQUENCE [LARGE SCALE GENOMIC DNA]</scope>
    <source>
        <strain evidence="3 4">LAMA 639</strain>
    </source>
</reference>
<keyword evidence="1" id="KW-1133">Transmembrane helix</keyword>